<accession>A0ACB8RFU4</accession>
<name>A0ACB8RFU4_9AGAM</name>
<comment type="caution">
    <text evidence="1">The sequence shown here is derived from an EMBL/GenBank/DDBJ whole genome shotgun (WGS) entry which is preliminary data.</text>
</comment>
<reference evidence="1" key="2">
    <citation type="journal article" date="2022" name="New Phytol.">
        <title>Evolutionary transition to the ectomycorrhizal habit in the genomes of a hyperdiverse lineage of mushroom-forming fungi.</title>
        <authorList>
            <person name="Looney B."/>
            <person name="Miyauchi S."/>
            <person name="Morin E."/>
            <person name="Drula E."/>
            <person name="Courty P.E."/>
            <person name="Kohler A."/>
            <person name="Kuo A."/>
            <person name="LaButti K."/>
            <person name="Pangilinan J."/>
            <person name="Lipzen A."/>
            <person name="Riley R."/>
            <person name="Andreopoulos W."/>
            <person name="He G."/>
            <person name="Johnson J."/>
            <person name="Nolan M."/>
            <person name="Tritt A."/>
            <person name="Barry K.W."/>
            <person name="Grigoriev I.V."/>
            <person name="Nagy L.G."/>
            <person name="Hibbett D."/>
            <person name="Henrissat B."/>
            <person name="Matheny P.B."/>
            <person name="Labbe J."/>
            <person name="Martin F.M."/>
        </authorList>
    </citation>
    <scope>NUCLEOTIDE SEQUENCE</scope>
    <source>
        <strain evidence="1">FP105234-sp</strain>
    </source>
</reference>
<evidence type="ECO:0000313" key="1">
    <source>
        <dbReference type="EMBL" id="KAI0042958.1"/>
    </source>
</evidence>
<sequence>MKVLSSDEIVRLFENHAVKWKTLKTANGLGWNNFPWPVFRRPSEPEEITPTAVSAYVLSRYSPVDPAKNSKDRIKDQLKLWHPDKFETKYLTRVAEDERDKVKEGAGAVSRALSELLNRNYDD</sequence>
<gene>
    <name evidence="1" type="ORF">FA95DRAFT_1584265</name>
</gene>
<dbReference type="EMBL" id="MU276039">
    <property type="protein sequence ID" value="KAI0042958.1"/>
    <property type="molecule type" value="Genomic_DNA"/>
</dbReference>
<protein>
    <submittedName>
        <fullName evidence="1">Uncharacterized protein</fullName>
    </submittedName>
</protein>
<dbReference type="Proteomes" id="UP000814033">
    <property type="component" value="Unassembled WGS sequence"/>
</dbReference>
<reference evidence="1" key="1">
    <citation type="submission" date="2021-02" db="EMBL/GenBank/DDBJ databases">
        <authorList>
            <consortium name="DOE Joint Genome Institute"/>
            <person name="Ahrendt S."/>
            <person name="Looney B.P."/>
            <person name="Miyauchi S."/>
            <person name="Morin E."/>
            <person name="Drula E."/>
            <person name="Courty P.E."/>
            <person name="Chicoki N."/>
            <person name="Fauchery L."/>
            <person name="Kohler A."/>
            <person name="Kuo A."/>
            <person name="Labutti K."/>
            <person name="Pangilinan J."/>
            <person name="Lipzen A."/>
            <person name="Riley R."/>
            <person name="Andreopoulos W."/>
            <person name="He G."/>
            <person name="Johnson J."/>
            <person name="Barry K.W."/>
            <person name="Grigoriev I.V."/>
            <person name="Nagy L."/>
            <person name="Hibbett D."/>
            <person name="Henrissat B."/>
            <person name="Matheny P.B."/>
            <person name="Labbe J."/>
            <person name="Martin F."/>
        </authorList>
    </citation>
    <scope>NUCLEOTIDE SEQUENCE</scope>
    <source>
        <strain evidence="1">FP105234-sp</strain>
    </source>
</reference>
<proteinExistence type="predicted"/>
<organism evidence="1 2">
    <name type="scientific">Auriscalpium vulgare</name>
    <dbReference type="NCBI Taxonomy" id="40419"/>
    <lineage>
        <taxon>Eukaryota</taxon>
        <taxon>Fungi</taxon>
        <taxon>Dikarya</taxon>
        <taxon>Basidiomycota</taxon>
        <taxon>Agaricomycotina</taxon>
        <taxon>Agaricomycetes</taxon>
        <taxon>Russulales</taxon>
        <taxon>Auriscalpiaceae</taxon>
        <taxon>Auriscalpium</taxon>
    </lineage>
</organism>
<keyword evidence="2" id="KW-1185">Reference proteome</keyword>
<evidence type="ECO:0000313" key="2">
    <source>
        <dbReference type="Proteomes" id="UP000814033"/>
    </source>
</evidence>